<accession>A0A4C1ZNM1</accession>
<organism evidence="1 2">
    <name type="scientific">Eumeta variegata</name>
    <name type="common">Bagworm moth</name>
    <name type="synonym">Eumeta japonica</name>
    <dbReference type="NCBI Taxonomy" id="151549"/>
    <lineage>
        <taxon>Eukaryota</taxon>
        <taxon>Metazoa</taxon>
        <taxon>Ecdysozoa</taxon>
        <taxon>Arthropoda</taxon>
        <taxon>Hexapoda</taxon>
        <taxon>Insecta</taxon>
        <taxon>Pterygota</taxon>
        <taxon>Neoptera</taxon>
        <taxon>Endopterygota</taxon>
        <taxon>Lepidoptera</taxon>
        <taxon>Glossata</taxon>
        <taxon>Ditrysia</taxon>
        <taxon>Tineoidea</taxon>
        <taxon>Psychidae</taxon>
        <taxon>Oiketicinae</taxon>
        <taxon>Eumeta</taxon>
    </lineage>
</organism>
<dbReference type="Proteomes" id="UP000299102">
    <property type="component" value="Unassembled WGS sequence"/>
</dbReference>
<comment type="caution">
    <text evidence="1">The sequence shown here is derived from an EMBL/GenBank/DDBJ whole genome shotgun (WGS) entry which is preliminary data.</text>
</comment>
<dbReference type="EMBL" id="BGZK01001997">
    <property type="protein sequence ID" value="GBP89368.1"/>
    <property type="molecule type" value="Genomic_DNA"/>
</dbReference>
<protein>
    <submittedName>
        <fullName evidence="1">Uncharacterized protein</fullName>
    </submittedName>
</protein>
<reference evidence="1 2" key="1">
    <citation type="journal article" date="2019" name="Commun. Biol.">
        <title>The bagworm genome reveals a unique fibroin gene that provides high tensile strength.</title>
        <authorList>
            <person name="Kono N."/>
            <person name="Nakamura H."/>
            <person name="Ohtoshi R."/>
            <person name="Tomita M."/>
            <person name="Numata K."/>
            <person name="Arakawa K."/>
        </authorList>
    </citation>
    <scope>NUCLEOTIDE SEQUENCE [LARGE SCALE GENOMIC DNA]</scope>
</reference>
<name>A0A4C1ZNM1_EUMVA</name>
<dbReference type="AlphaFoldDB" id="A0A4C1ZNM1"/>
<keyword evidence="2" id="KW-1185">Reference proteome</keyword>
<gene>
    <name evidence="1" type="ORF">EVAR_68077_1</name>
</gene>
<evidence type="ECO:0000313" key="1">
    <source>
        <dbReference type="EMBL" id="GBP89368.1"/>
    </source>
</evidence>
<evidence type="ECO:0000313" key="2">
    <source>
        <dbReference type="Proteomes" id="UP000299102"/>
    </source>
</evidence>
<proteinExistence type="predicted"/>
<sequence>MLKDYRVYPKVSLYSELILSRLTALLEIAGAAREASSKYGLLAECIPNVPGIGDELACGLIFGLCNILKWYNYGEPQGSVLRPTLWNVLMDDLLRMPLPDGVQMIAYANYLSIMIGPIGDCSESKARLIFLVYAARD</sequence>